<feature type="transmembrane region" description="Helical" evidence="1">
    <location>
        <begin position="12"/>
        <end position="31"/>
    </location>
</feature>
<feature type="transmembrane region" description="Helical" evidence="1">
    <location>
        <begin position="224"/>
        <end position="244"/>
    </location>
</feature>
<protein>
    <submittedName>
        <fullName evidence="2">Uncharacterized protein</fullName>
    </submittedName>
</protein>
<keyword evidence="1" id="KW-0472">Membrane</keyword>
<feature type="transmembrane region" description="Helical" evidence="1">
    <location>
        <begin position="51"/>
        <end position="70"/>
    </location>
</feature>
<dbReference type="OrthoDB" id="2332199at2759"/>
<feature type="transmembrane region" description="Helical" evidence="1">
    <location>
        <begin position="115"/>
        <end position="137"/>
    </location>
</feature>
<organism evidence="2 3">
    <name type="scientific">Taphrina deformans (strain PYCC 5710 / ATCC 11124 / CBS 356.35 / IMI 108563 / JCM 9778 / NBRC 8474)</name>
    <name type="common">Peach leaf curl fungus</name>
    <name type="synonym">Lalaria deformans</name>
    <dbReference type="NCBI Taxonomy" id="1097556"/>
    <lineage>
        <taxon>Eukaryota</taxon>
        <taxon>Fungi</taxon>
        <taxon>Dikarya</taxon>
        <taxon>Ascomycota</taxon>
        <taxon>Taphrinomycotina</taxon>
        <taxon>Taphrinomycetes</taxon>
        <taxon>Taphrinales</taxon>
        <taxon>Taphrinaceae</taxon>
        <taxon>Taphrina</taxon>
    </lineage>
</organism>
<sequence>MEIPTLTPRSALLFSAGAWTFNFLCQLYGMLSDPNMKDVADKYHAFLSPNPFAIALFFFPQSVIQVYWIYRLYRSSTASNASEEGDDEAVRYAPVFVLGNVCIGLWMVFWNNEHLGIADIFVNINSAAQLYYVFAVLAPISNENKLTHVVAKMFAGIGILDVVDNASSAFANYQFNGYTPGIVTYILTVVAAAGLGYISDPILGACIVYDFLALFAGQISRGMWAFVLLISAGISGALVAFKGIQERDTYQSLLSGQTGNVI</sequence>
<dbReference type="eggNOG" id="ENOG502RVMB">
    <property type="taxonomic scope" value="Eukaryota"/>
</dbReference>
<gene>
    <name evidence="2" type="ORF">TAPDE_002178</name>
</gene>
<dbReference type="AlphaFoldDB" id="R4X9W5"/>
<keyword evidence="1" id="KW-1133">Transmembrane helix</keyword>
<evidence type="ECO:0000313" key="3">
    <source>
        <dbReference type="Proteomes" id="UP000013776"/>
    </source>
</evidence>
<comment type="caution">
    <text evidence="2">The sequence shown here is derived from an EMBL/GenBank/DDBJ whole genome shotgun (WGS) entry which is preliminary data.</text>
</comment>
<proteinExistence type="predicted"/>
<dbReference type="VEuPathDB" id="FungiDB:TAPDE_002178"/>
<accession>R4X9W5</accession>
<dbReference type="Proteomes" id="UP000013776">
    <property type="component" value="Unassembled WGS sequence"/>
</dbReference>
<keyword evidence="3" id="KW-1185">Reference proteome</keyword>
<feature type="transmembrane region" description="Helical" evidence="1">
    <location>
        <begin position="90"/>
        <end position="109"/>
    </location>
</feature>
<keyword evidence="1" id="KW-0812">Transmembrane</keyword>
<reference evidence="2 3" key="1">
    <citation type="journal article" date="2013" name="MBio">
        <title>Genome sequencing of the plant pathogen Taphrina deformans, the causal agent of peach leaf curl.</title>
        <authorList>
            <person name="Cisse O.H."/>
            <person name="Almeida J.M.G.C.F."/>
            <person name="Fonseca A."/>
            <person name="Kumar A.A."/>
            <person name="Salojaervi J."/>
            <person name="Overmyer K."/>
            <person name="Hauser P.M."/>
            <person name="Pagni M."/>
        </authorList>
    </citation>
    <scope>NUCLEOTIDE SEQUENCE [LARGE SCALE GENOMIC DNA]</scope>
    <source>
        <strain evidence="3">PYCC 5710 / ATCC 11124 / CBS 356.35 / IMI 108563 / JCM 9778 / NBRC 8474</strain>
    </source>
</reference>
<name>R4X9W5_TAPDE</name>
<evidence type="ECO:0000256" key="1">
    <source>
        <dbReference type="SAM" id="Phobius"/>
    </source>
</evidence>
<feature type="transmembrane region" description="Helical" evidence="1">
    <location>
        <begin position="182"/>
        <end position="212"/>
    </location>
</feature>
<dbReference type="EMBL" id="CAHR02000077">
    <property type="protein sequence ID" value="CCG82287.1"/>
    <property type="molecule type" value="Genomic_DNA"/>
</dbReference>
<evidence type="ECO:0000313" key="2">
    <source>
        <dbReference type="EMBL" id="CCG82287.1"/>
    </source>
</evidence>